<feature type="domain" description="Cyclin C-terminal" evidence="6">
    <location>
        <begin position="147"/>
        <end position="267"/>
    </location>
</feature>
<dbReference type="CDD" id="cd20516">
    <property type="entry name" value="CYCLIN_CCND_rpt2"/>
    <property type="match status" value="1"/>
</dbReference>
<dbReference type="InterPro" id="IPR013763">
    <property type="entry name" value="Cyclin-like_dom"/>
</dbReference>
<evidence type="ECO:0000313" key="7">
    <source>
        <dbReference type="Proteomes" id="UP000515145"/>
    </source>
</evidence>
<dbReference type="InterPro" id="IPR004367">
    <property type="entry name" value="Cyclin_C-dom"/>
</dbReference>
<organism evidence="7 8">
    <name type="scientific">Parambassis ranga</name>
    <name type="common">Indian glassy fish</name>
    <dbReference type="NCBI Taxonomy" id="210632"/>
    <lineage>
        <taxon>Eukaryota</taxon>
        <taxon>Metazoa</taxon>
        <taxon>Chordata</taxon>
        <taxon>Craniata</taxon>
        <taxon>Vertebrata</taxon>
        <taxon>Euteleostomi</taxon>
        <taxon>Actinopterygii</taxon>
        <taxon>Neopterygii</taxon>
        <taxon>Teleostei</taxon>
        <taxon>Neoteleostei</taxon>
        <taxon>Acanthomorphata</taxon>
        <taxon>Ovalentaria</taxon>
        <taxon>Ambassidae</taxon>
        <taxon>Parambassis</taxon>
    </lineage>
</organism>
<name>A0A6P7I4X2_9TELE</name>
<dbReference type="CTD" id="896"/>
<keyword evidence="2 4" id="KW-0195">Cyclin</keyword>
<reference evidence="8" key="1">
    <citation type="submission" date="2025-08" db="UniProtKB">
        <authorList>
            <consortium name="RefSeq"/>
        </authorList>
    </citation>
    <scope>IDENTIFICATION</scope>
</reference>
<comment type="function">
    <text evidence="1">Essential for the control of the cell cycle at the G2/M (mitosis) transition.</text>
</comment>
<dbReference type="InterPro" id="IPR036915">
    <property type="entry name" value="Cyclin-like_sf"/>
</dbReference>
<dbReference type="InterPro" id="IPR006671">
    <property type="entry name" value="Cyclin_N"/>
</dbReference>
<dbReference type="SUPFAM" id="SSF47954">
    <property type="entry name" value="Cyclin-like"/>
    <property type="match status" value="2"/>
</dbReference>
<evidence type="ECO:0000256" key="1">
    <source>
        <dbReference type="ARBA" id="ARBA00003222"/>
    </source>
</evidence>
<dbReference type="AlphaFoldDB" id="A0A6P7I4X2"/>
<evidence type="ECO:0000256" key="3">
    <source>
        <dbReference type="ARBA" id="ARBA00025821"/>
    </source>
</evidence>
<dbReference type="Pfam" id="PF02984">
    <property type="entry name" value="Cyclin_C"/>
    <property type="match status" value="1"/>
</dbReference>
<evidence type="ECO:0000256" key="2">
    <source>
        <dbReference type="ARBA" id="ARBA00023127"/>
    </source>
</evidence>
<comment type="subunit">
    <text evidence="3">Interacts with the CDK1 protein kinase to form a serine/threonine kinase holoenzyme complex also known as maturation promoting factor (MPF). The cyclin subunit imparts substrate specificity to the complex.</text>
</comment>
<dbReference type="SMART" id="SM01332">
    <property type="entry name" value="Cyclin_C"/>
    <property type="match status" value="1"/>
</dbReference>
<feature type="domain" description="Cyclin-like" evidence="5">
    <location>
        <begin position="54"/>
        <end position="138"/>
    </location>
</feature>
<dbReference type="FunFam" id="1.10.472.10:FF:000003">
    <property type="entry name" value="G1/S-specific cyclin-D2"/>
    <property type="match status" value="1"/>
</dbReference>
<dbReference type="InterPro" id="IPR039361">
    <property type="entry name" value="Cyclin"/>
</dbReference>
<proteinExistence type="inferred from homology"/>
<dbReference type="SMART" id="SM00385">
    <property type="entry name" value="CYCLIN"/>
    <property type="match status" value="2"/>
</dbReference>
<dbReference type="GeneID" id="114435469"/>
<dbReference type="InParanoid" id="A0A6P7I4X2"/>
<protein>
    <submittedName>
        <fullName evidence="8">G1/S-specific cyclin-D3</fullName>
    </submittedName>
</protein>
<comment type="similarity">
    <text evidence="4">Belongs to the cyclin family.</text>
</comment>
<dbReference type="OrthoDB" id="306099at2759"/>
<dbReference type="RefSeq" id="XP_028260953.1">
    <property type="nucleotide sequence ID" value="XM_028405152.1"/>
</dbReference>
<keyword evidence="7" id="KW-1185">Reference proteome</keyword>
<sequence>MEQGVVVRADIDPELISDPRVVRNLRAQELEEGTAMFGRVQTEIQPHMRRMLAEWMFEVCEEQKCEEQVFPQAARYLDCYLSRFAVKKSNLQLLGAVFMFLASKMRETVPLSASNLCVYTDNSITVPDILQWEVVAVSRLDWCLASVVPSDFLEPILHALPFVGPSHLPNMRRHVHSYIALAATDCRFSVFLPSTVACACVSAAMQRLKLLDTTVSSNSVMKFLVKLLATDLSDLLLCYEQLGSVLELSLPSCFQDSVCRSETCSSGISYPPADIQDVVLTLVTPPQEFKLKHPSLQ</sequence>
<evidence type="ECO:0000313" key="8">
    <source>
        <dbReference type="RefSeq" id="XP_028260953.1"/>
    </source>
</evidence>
<dbReference type="PANTHER" id="PTHR10177">
    <property type="entry name" value="CYCLINS"/>
    <property type="match status" value="1"/>
</dbReference>
<evidence type="ECO:0000256" key="4">
    <source>
        <dbReference type="RuleBase" id="RU000383"/>
    </source>
</evidence>
<evidence type="ECO:0000259" key="6">
    <source>
        <dbReference type="SMART" id="SM01332"/>
    </source>
</evidence>
<gene>
    <name evidence="8" type="primary">ccnd3</name>
</gene>
<dbReference type="Gene3D" id="1.10.472.10">
    <property type="entry name" value="Cyclin-like"/>
    <property type="match status" value="2"/>
</dbReference>
<dbReference type="Proteomes" id="UP000515145">
    <property type="component" value="Chromosome 5"/>
</dbReference>
<feature type="domain" description="Cyclin-like" evidence="5">
    <location>
        <begin position="151"/>
        <end position="244"/>
    </location>
</feature>
<evidence type="ECO:0000259" key="5">
    <source>
        <dbReference type="SMART" id="SM00385"/>
    </source>
</evidence>
<accession>A0A6P7I4X2</accession>
<dbReference type="Pfam" id="PF00134">
    <property type="entry name" value="Cyclin_N"/>
    <property type="match status" value="1"/>
</dbReference>